<feature type="compositionally biased region" description="Polar residues" evidence="1">
    <location>
        <begin position="116"/>
        <end position="137"/>
    </location>
</feature>
<feature type="domain" description="GRAM" evidence="3">
    <location>
        <begin position="339"/>
        <end position="400"/>
    </location>
</feature>
<evidence type="ECO:0000256" key="2">
    <source>
        <dbReference type="SAM" id="Phobius"/>
    </source>
</evidence>
<feature type="compositionally biased region" description="Basic and acidic residues" evidence="1">
    <location>
        <begin position="928"/>
        <end position="937"/>
    </location>
</feature>
<dbReference type="GO" id="GO:0032934">
    <property type="term" value="F:sterol binding"/>
    <property type="evidence" value="ECO:0007669"/>
    <property type="project" value="TreeGrafter"/>
</dbReference>
<gene>
    <name evidence="4" type="ORF">BDEG_28535</name>
</gene>
<dbReference type="OrthoDB" id="2162691at2759"/>
<dbReference type="EMBL" id="DS022316">
    <property type="protein sequence ID" value="OAJ45395.1"/>
    <property type="molecule type" value="Genomic_DNA"/>
</dbReference>
<dbReference type="PANTHER" id="PTHR23319:SF4">
    <property type="entry name" value="GRAM DOMAIN CONTAINING 1B, ISOFORM E"/>
    <property type="match status" value="1"/>
</dbReference>
<dbReference type="GO" id="GO:0032366">
    <property type="term" value="P:intracellular sterol transport"/>
    <property type="evidence" value="ECO:0007669"/>
    <property type="project" value="TreeGrafter"/>
</dbReference>
<proteinExistence type="predicted"/>
<evidence type="ECO:0000313" key="4">
    <source>
        <dbReference type="EMBL" id="OAJ45395.1"/>
    </source>
</evidence>
<feature type="region of interest" description="Disordered" evidence="1">
    <location>
        <begin position="104"/>
        <end position="137"/>
    </location>
</feature>
<sequence>MSQLSPQDQQHTRQTSSIQLKNSSLEASTTPLNLQSSSTSSSRSLDRLRNALKGFTINNNPDSSISQRARRFSGVANVGRRASESVSNTKVVNIVYPVTDPEGLVSSNTDKDWRNLSESSLSNSTHADGSTTTDTSVKSIPLTKSMAVLFGPIVQSARSSIVKHADKSESIVKSALDHSVQISPKQDSRQNSGKQRMRSQTTVKVSKSQSCIPTQSLISSTLPRYSVESYASPTAETPSLKSKPLNTDIVSDSLALFNATLEIPKLVEPHVSSEPIREGPTSTNGELYNATIESEDDANLAQSYVGRDSQYKVFGLKRDSIKSTDTHLKDRKQFTVWFPEIKNAFDAFINSYSCAWDREMLWQGRIFVTVDSVCFYASLFGQIAKLTLDYIDIQAIEKKNTVGILPNAIRFNMLDNKQYVFTSLLKRDAAFELIESNWIQCTNSFENELPLVYDRSISAMYGDDMRSQPISIPANFPGLSAGLSSLNNSVIGISNFKHSTSALFIPDQVPTIQFPDLQRHALLIHPSNETQMAGLSQSTTSMETSENAVNLDNSTTPVVKMLRSGTACVSSSVSVGITSPHNIGRQRQNTDSLPEQSQFSDTDPVDAETRLTPAFLLVKTQSVTEQLMERMIDVSEPGQGSKKKKEASDPDDKVISKSTLQSVSIAQKNLYECAVCSCESHSGMILCDALVDMNVDDVYAMMFDGVDPVWCNSLIQVFKFDGSSFGEWTCSVYNKSREIMYSLSKHHSFQNTEEYGVACHEIQMVLQSNQHNVYTVESKLTFCGQPKTTINEKTALIVSVTIRVCITRSGPMQSRVLITTAISECARVKLDEDLQALGTWISKRLKKAKQTTVSSLYENYAPRWTLKQPIWKYFTLMIICSIVVIVVAVIYQIQSNNPEQSKHGKQSNQMKSDNLPSQTRSSLASTESETRQTKDSTETLVSVLATQKQVRVAAMQYLVQDITGRLQGMQERVMRLNKKQKTDFRNE</sequence>
<organism evidence="4 5">
    <name type="scientific">Batrachochytrium dendrobatidis (strain JEL423)</name>
    <dbReference type="NCBI Taxonomy" id="403673"/>
    <lineage>
        <taxon>Eukaryota</taxon>
        <taxon>Fungi</taxon>
        <taxon>Fungi incertae sedis</taxon>
        <taxon>Chytridiomycota</taxon>
        <taxon>Chytridiomycota incertae sedis</taxon>
        <taxon>Chytridiomycetes</taxon>
        <taxon>Rhizophydiales</taxon>
        <taxon>Rhizophydiales incertae sedis</taxon>
        <taxon>Batrachochytrium</taxon>
    </lineage>
</organism>
<dbReference type="Proteomes" id="UP000077115">
    <property type="component" value="Unassembled WGS sequence"/>
</dbReference>
<dbReference type="GO" id="GO:0005886">
    <property type="term" value="C:plasma membrane"/>
    <property type="evidence" value="ECO:0007669"/>
    <property type="project" value="TreeGrafter"/>
</dbReference>
<dbReference type="InterPro" id="IPR004182">
    <property type="entry name" value="GRAM"/>
</dbReference>
<dbReference type="AlphaFoldDB" id="A0A177X0H8"/>
<feature type="compositionally biased region" description="Polar residues" evidence="1">
    <location>
        <begin position="180"/>
        <end position="208"/>
    </location>
</feature>
<feature type="region of interest" description="Disordered" evidence="1">
    <location>
        <begin position="898"/>
        <end position="938"/>
    </location>
</feature>
<dbReference type="STRING" id="403673.A0A177X0H8"/>
<evidence type="ECO:0000259" key="3">
    <source>
        <dbReference type="SMART" id="SM00568"/>
    </source>
</evidence>
<feature type="transmembrane region" description="Helical" evidence="2">
    <location>
        <begin position="870"/>
        <end position="893"/>
    </location>
</feature>
<dbReference type="GO" id="GO:0005789">
    <property type="term" value="C:endoplasmic reticulum membrane"/>
    <property type="evidence" value="ECO:0007669"/>
    <property type="project" value="TreeGrafter"/>
</dbReference>
<dbReference type="Gene3D" id="2.30.29.30">
    <property type="entry name" value="Pleckstrin-homology domain (PH domain)/Phosphotyrosine-binding domain (PTB)"/>
    <property type="match status" value="1"/>
</dbReference>
<dbReference type="SMART" id="SM00568">
    <property type="entry name" value="GRAM"/>
    <property type="match status" value="1"/>
</dbReference>
<accession>A0A177X0H8</accession>
<feature type="compositionally biased region" description="Polar residues" evidence="1">
    <location>
        <begin position="579"/>
        <end position="601"/>
    </location>
</feature>
<dbReference type="eggNOG" id="KOG1032">
    <property type="taxonomic scope" value="Eukaryota"/>
</dbReference>
<reference evidence="4 5" key="2">
    <citation type="submission" date="2016-05" db="EMBL/GenBank/DDBJ databases">
        <title>Lineage-specific infection strategies underlie the spectrum of fungal disease in amphibians.</title>
        <authorList>
            <person name="Cuomo C.A."/>
            <person name="Farrer R.A."/>
            <person name="James T."/>
            <person name="Longcore J."/>
            <person name="Birren B."/>
        </authorList>
    </citation>
    <scope>NUCLEOTIDE SEQUENCE [LARGE SCALE GENOMIC DNA]</scope>
    <source>
        <strain evidence="4 5">JEL423</strain>
    </source>
</reference>
<evidence type="ECO:0000256" key="1">
    <source>
        <dbReference type="SAM" id="MobiDB-lite"/>
    </source>
</evidence>
<protein>
    <recommendedName>
        <fullName evidence="3">GRAM domain-containing protein</fullName>
    </recommendedName>
</protein>
<dbReference type="GO" id="GO:0140268">
    <property type="term" value="C:endoplasmic reticulum-plasma membrane contact site"/>
    <property type="evidence" value="ECO:0007669"/>
    <property type="project" value="TreeGrafter"/>
</dbReference>
<dbReference type="GO" id="GO:0032541">
    <property type="term" value="C:cortical endoplasmic reticulum"/>
    <property type="evidence" value="ECO:0007669"/>
    <property type="project" value="TreeGrafter"/>
</dbReference>
<dbReference type="GO" id="GO:0120015">
    <property type="term" value="F:sterol transfer activity"/>
    <property type="evidence" value="ECO:0007669"/>
    <property type="project" value="TreeGrafter"/>
</dbReference>
<keyword evidence="2" id="KW-0812">Transmembrane</keyword>
<reference evidence="4 5" key="1">
    <citation type="submission" date="2006-10" db="EMBL/GenBank/DDBJ databases">
        <title>The Genome Sequence of Batrachochytrium dendrobatidis JEL423.</title>
        <authorList>
            <consortium name="The Broad Institute Genome Sequencing Platform"/>
            <person name="Birren B."/>
            <person name="Lander E."/>
            <person name="Galagan J."/>
            <person name="Cuomo C."/>
            <person name="Devon K."/>
            <person name="Jaffe D."/>
            <person name="Butler J."/>
            <person name="Alvarez P."/>
            <person name="Gnerre S."/>
            <person name="Grabherr M."/>
            <person name="Kleber M."/>
            <person name="Mauceli E."/>
            <person name="Brockman W."/>
            <person name="Young S."/>
            <person name="LaButti K."/>
            <person name="Sykes S."/>
            <person name="DeCaprio D."/>
            <person name="Crawford M."/>
            <person name="Koehrsen M."/>
            <person name="Engels R."/>
            <person name="Montgomery P."/>
            <person name="Pearson M."/>
            <person name="Howarth C."/>
            <person name="Larson L."/>
            <person name="White J."/>
            <person name="O'Leary S."/>
            <person name="Kodira C."/>
            <person name="Zeng Q."/>
            <person name="Yandava C."/>
            <person name="Alvarado L."/>
            <person name="Longcore J."/>
            <person name="James T."/>
        </authorList>
    </citation>
    <scope>NUCLEOTIDE SEQUENCE [LARGE SCALE GENOMIC DNA]</scope>
    <source>
        <strain evidence="4 5">JEL423</strain>
    </source>
</reference>
<dbReference type="InterPro" id="IPR051482">
    <property type="entry name" value="Cholesterol_transport"/>
</dbReference>
<dbReference type="Pfam" id="PF02893">
    <property type="entry name" value="GRAM"/>
    <property type="match status" value="1"/>
</dbReference>
<name>A0A177X0H8_BATDL</name>
<feature type="compositionally biased region" description="Polar residues" evidence="1">
    <location>
        <begin position="1"/>
        <end position="27"/>
    </location>
</feature>
<dbReference type="CDD" id="cd13220">
    <property type="entry name" value="PH-GRAM_GRAMDC"/>
    <property type="match status" value="1"/>
</dbReference>
<feature type="compositionally biased region" description="Polar residues" evidence="1">
    <location>
        <begin position="906"/>
        <end position="927"/>
    </location>
</feature>
<keyword evidence="2" id="KW-1133">Transmembrane helix</keyword>
<dbReference type="InterPro" id="IPR011993">
    <property type="entry name" value="PH-like_dom_sf"/>
</dbReference>
<dbReference type="VEuPathDB" id="FungiDB:BDEG_28535"/>
<evidence type="ECO:0000313" key="5">
    <source>
        <dbReference type="Proteomes" id="UP000077115"/>
    </source>
</evidence>
<feature type="region of interest" description="Disordered" evidence="1">
    <location>
        <begin position="632"/>
        <end position="653"/>
    </location>
</feature>
<feature type="compositionally biased region" description="Low complexity" evidence="1">
    <location>
        <begin position="28"/>
        <end position="43"/>
    </location>
</feature>
<dbReference type="PANTHER" id="PTHR23319">
    <property type="entry name" value="GRAM DOMAIN CONTAINING 1B, ISOFORM E"/>
    <property type="match status" value="1"/>
</dbReference>
<feature type="region of interest" description="Disordered" evidence="1">
    <location>
        <begin position="175"/>
        <end position="208"/>
    </location>
</feature>
<feature type="region of interest" description="Disordered" evidence="1">
    <location>
        <begin position="579"/>
        <end position="604"/>
    </location>
</feature>
<dbReference type="GO" id="GO:0005739">
    <property type="term" value="C:mitochondrion"/>
    <property type="evidence" value="ECO:0007669"/>
    <property type="project" value="TreeGrafter"/>
</dbReference>
<keyword evidence="2" id="KW-0472">Membrane</keyword>
<feature type="region of interest" description="Disordered" evidence="1">
    <location>
        <begin position="1"/>
        <end position="45"/>
    </location>
</feature>